<dbReference type="Proteomes" id="UP000824115">
    <property type="component" value="Unassembled WGS sequence"/>
</dbReference>
<proteinExistence type="predicted"/>
<evidence type="ECO:0000313" key="3">
    <source>
        <dbReference type="EMBL" id="HIZ85795.1"/>
    </source>
</evidence>
<dbReference type="InterPro" id="IPR021533">
    <property type="entry name" value="PepSY-like"/>
</dbReference>
<feature type="signal peptide" evidence="1">
    <location>
        <begin position="1"/>
        <end position="24"/>
    </location>
</feature>
<comment type="caution">
    <text evidence="3">The sequence shown here is derived from an EMBL/GenBank/DDBJ whole genome shotgun (WGS) entry which is preliminary data.</text>
</comment>
<feature type="domain" description="Putative beta-lactamase-inhibitor-like PepSY-like" evidence="2">
    <location>
        <begin position="208"/>
        <end position="287"/>
    </location>
</feature>
<gene>
    <name evidence="3" type="ORF">IAC04_04825</name>
</gene>
<reference evidence="3" key="1">
    <citation type="journal article" date="2021" name="PeerJ">
        <title>Extensive microbial diversity within the chicken gut microbiome revealed by metagenomics and culture.</title>
        <authorList>
            <person name="Gilroy R."/>
            <person name="Ravi A."/>
            <person name="Getino M."/>
            <person name="Pursley I."/>
            <person name="Horton D.L."/>
            <person name="Alikhan N.F."/>
            <person name="Baker D."/>
            <person name="Gharbi K."/>
            <person name="Hall N."/>
            <person name="Watson M."/>
            <person name="Adriaenssens E.M."/>
            <person name="Foster-Nyarko E."/>
            <person name="Jarju S."/>
            <person name="Secka A."/>
            <person name="Antonio M."/>
            <person name="Oren A."/>
            <person name="Chaudhuri R.R."/>
            <person name="La Ragione R."/>
            <person name="Hildebrand F."/>
            <person name="Pallen M.J."/>
        </authorList>
    </citation>
    <scope>NUCLEOTIDE SEQUENCE</scope>
    <source>
        <strain evidence="3">Gambia16-554</strain>
    </source>
</reference>
<feature type="domain" description="Putative beta-lactamase-inhibitor-like PepSY-like" evidence="2">
    <location>
        <begin position="342"/>
        <end position="425"/>
    </location>
</feature>
<protein>
    <submittedName>
        <fullName evidence="3">PepSY-like domain-containing protein</fullName>
    </submittedName>
</protein>
<evidence type="ECO:0000313" key="4">
    <source>
        <dbReference type="Proteomes" id="UP000824115"/>
    </source>
</evidence>
<dbReference type="SUPFAM" id="SSF160574">
    <property type="entry name" value="BT0923-like"/>
    <property type="match status" value="3"/>
</dbReference>
<evidence type="ECO:0000256" key="1">
    <source>
        <dbReference type="SAM" id="SignalP"/>
    </source>
</evidence>
<dbReference type="Gene3D" id="3.10.450.360">
    <property type="match status" value="3"/>
</dbReference>
<evidence type="ECO:0000259" key="2">
    <source>
        <dbReference type="Pfam" id="PF11396"/>
    </source>
</evidence>
<feature type="chain" id="PRO_5038800477" evidence="1">
    <location>
        <begin position="25"/>
        <end position="425"/>
    </location>
</feature>
<dbReference type="Pfam" id="PF11396">
    <property type="entry name" value="PepSY_like"/>
    <property type="match status" value="3"/>
</dbReference>
<sequence length="425" mass="48451">MRKLKLIVSGCILSLVLFTTSCNKQGPESMVNDDVKKELQAALLERYPDARDVVWSEKSGYFVADFTASAVRSESIRYSAWFDGSCKWHMTETDIPFDMLPQAVRDAFASSEYADWRIDDVDMLLRDGVETVYIIEVEGTDADGLAREVDLYYSEDGVLVKTVVDAGDDYDYNDYIPDTPAQGISEYIKAHYPDARIVDIDREDGLTEVEIIDGRICRELLFDASENWLYTKTEIRTADVPESVMSALNASEYADYRIDDVDFFQTPDGDFYRFELESRDDDIEVDVLADGTVRPVTDEIYPGGGADRPGVSDDIAAVIEQMYPGARILERDYDNGYLEVEIFHDGRDKDVYFNGAGEWVRTEWDVRYPELPEPVRNLLTSDYRDYEVDDIKFVQTPSSEYYLLELEGRGDREINLRVDASGNVL</sequence>
<feature type="domain" description="Putative beta-lactamase-inhibitor-like PepSY-like" evidence="2">
    <location>
        <begin position="69"/>
        <end position="160"/>
    </location>
</feature>
<keyword evidence="1" id="KW-0732">Signal</keyword>
<dbReference type="PROSITE" id="PS51257">
    <property type="entry name" value="PROKAR_LIPOPROTEIN"/>
    <property type="match status" value="1"/>
</dbReference>
<dbReference type="EMBL" id="DXAW01000089">
    <property type="protein sequence ID" value="HIZ85795.1"/>
    <property type="molecule type" value="Genomic_DNA"/>
</dbReference>
<name>A0A9D2GRA8_9BACT</name>
<organism evidence="3 4">
    <name type="scientific">Candidatus Coprenecus stercoravium</name>
    <dbReference type="NCBI Taxonomy" id="2840735"/>
    <lineage>
        <taxon>Bacteria</taxon>
        <taxon>Pseudomonadati</taxon>
        <taxon>Bacteroidota</taxon>
        <taxon>Bacteroidia</taxon>
        <taxon>Bacteroidales</taxon>
        <taxon>Rikenellaceae</taxon>
        <taxon>Rikenellaceae incertae sedis</taxon>
        <taxon>Candidatus Coprenecus</taxon>
    </lineage>
</organism>
<accession>A0A9D2GRA8</accession>
<dbReference type="AlphaFoldDB" id="A0A9D2GRA8"/>
<reference evidence="3" key="2">
    <citation type="submission" date="2021-04" db="EMBL/GenBank/DDBJ databases">
        <authorList>
            <person name="Gilroy R."/>
        </authorList>
    </citation>
    <scope>NUCLEOTIDE SEQUENCE</scope>
    <source>
        <strain evidence="3">Gambia16-554</strain>
    </source>
</reference>